<dbReference type="GO" id="GO:0008237">
    <property type="term" value="F:metallopeptidase activity"/>
    <property type="evidence" value="ECO:0007669"/>
    <property type="project" value="UniProtKB-KW"/>
</dbReference>
<dbReference type="RefSeq" id="WP_346754332.1">
    <property type="nucleotide sequence ID" value="NZ_JAUJEA010000010.1"/>
</dbReference>
<dbReference type="EMBL" id="JAUJEA010000010">
    <property type="protein sequence ID" value="MDN5204307.1"/>
    <property type="molecule type" value="Genomic_DNA"/>
</dbReference>
<accession>A0ABT8KU57</accession>
<dbReference type="Proteomes" id="UP001172082">
    <property type="component" value="Unassembled WGS sequence"/>
</dbReference>
<keyword evidence="2" id="KW-0645">Protease</keyword>
<evidence type="ECO:0000259" key="1">
    <source>
        <dbReference type="PROSITE" id="PS50215"/>
    </source>
</evidence>
<keyword evidence="2" id="KW-0482">Metalloprotease</keyword>
<organism evidence="2 3">
    <name type="scientific">Splendidivirga corallicola</name>
    <dbReference type="NCBI Taxonomy" id="3051826"/>
    <lineage>
        <taxon>Bacteria</taxon>
        <taxon>Pseudomonadati</taxon>
        <taxon>Bacteroidota</taxon>
        <taxon>Cytophagia</taxon>
        <taxon>Cytophagales</taxon>
        <taxon>Splendidivirgaceae</taxon>
        <taxon>Splendidivirga</taxon>
    </lineage>
</organism>
<keyword evidence="2" id="KW-0378">Hydrolase</keyword>
<dbReference type="SUPFAM" id="SSF55486">
    <property type="entry name" value="Metalloproteases ('zincins'), catalytic domain"/>
    <property type="match status" value="1"/>
</dbReference>
<evidence type="ECO:0000313" key="2">
    <source>
        <dbReference type="EMBL" id="MDN5204307.1"/>
    </source>
</evidence>
<name>A0ABT8KU57_9BACT</name>
<dbReference type="NCBIfam" id="TIGR04183">
    <property type="entry name" value="Por_Secre_tail"/>
    <property type="match status" value="1"/>
</dbReference>
<dbReference type="InterPro" id="IPR026444">
    <property type="entry name" value="Secre_tail"/>
</dbReference>
<feature type="domain" description="Peptidase M12B" evidence="1">
    <location>
        <begin position="212"/>
        <end position="412"/>
    </location>
</feature>
<gene>
    <name evidence="2" type="ORF">QQ008_23140</name>
</gene>
<dbReference type="InterPro" id="IPR001590">
    <property type="entry name" value="Peptidase_M12B"/>
</dbReference>
<proteinExistence type="predicted"/>
<dbReference type="PROSITE" id="PS50215">
    <property type="entry name" value="ADAM_MEPRO"/>
    <property type="match status" value="1"/>
</dbReference>
<evidence type="ECO:0000313" key="3">
    <source>
        <dbReference type="Proteomes" id="UP001172082"/>
    </source>
</evidence>
<sequence>MQRVIQIGMCAYLLVLSFNFAMGQASFKSQVAMLSQKDHLKISQLLNNYEVFTLDNSSINRHTKAKKQGISFQLEINKNFTWDLVLEENDVRAPDYRAFRTTENGPVEEPYHACNTYKGHLAGDETLKARLTIDKEQLTGYIHDAKGMVFIEALSRFTHDKAHQDKFVAYWQADIRPNASAECGTQAIKNSIDGIIGESSRQQRAIPGEFNYVIELATDADFEWFQEFGNNSNQEVLGRVNLMEGVYEDHFNLYYLVVFQNVYTTSNDPYDEVISNNGEVINEFRDFWNQNRTNVHRDVAFFFSGKDLRTGLLGTLDLFGEAAGVGVVCTNASNAYAVTDLHANDFNTVAHEIGHLLNSPANHPDGQNCGTPNQTLMCPIGAVAFLDFSNASVTRIGNYLISNTASCLRGLISVVSNHDRICHDRNTQMHLTPASLPNTIRTLKTSSNLTITFSSGSIVNVKATTPSTSNTQWIQATFTHNTTGDVITIRRNQLPTGPASASFGISTTPSCANANQVVTLVANINNVDYNWVVNGGTLLSGQGTQGITARMGNSGAMFVHCTVSNGNDDCGGPAGTSSVLVPNCFTFSTQAGIEVFPNPAKGKITLQSSEQVVSLEIRLIDTMMRERKRLFITKNQTIPISDLKPGVYFLKYSGNGQEWTERIIVQ</sequence>
<keyword evidence="3" id="KW-1185">Reference proteome</keyword>
<protein>
    <submittedName>
        <fullName evidence="2">Zinc-dependent metalloprotease</fullName>
    </submittedName>
</protein>
<dbReference type="Pfam" id="PF18962">
    <property type="entry name" value="Por_Secre_tail"/>
    <property type="match status" value="1"/>
</dbReference>
<reference evidence="2" key="1">
    <citation type="submission" date="2023-06" db="EMBL/GenBank/DDBJ databases">
        <title>Genomic of Parafulvivirga corallium.</title>
        <authorList>
            <person name="Wang G."/>
        </authorList>
    </citation>
    <scope>NUCLEOTIDE SEQUENCE</scope>
    <source>
        <strain evidence="2">BMA10</strain>
    </source>
</reference>
<dbReference type="InterPro" id="IPR045829">
    <property type="entry name" value="PKD_6"/>
</dbReference>
<comment type="caution">
    <text evidence="2">The sequence shown here is derived from an EMBL/GenBank/DDBJ whole genome shotgun (WGS) entry which is preliminary data.</text>
</comment>
<dbReference type="Gene3D" id="3.40.390.10">
    <property type="entry name" value="Collagenase (Catalytic Domain)"/>
    <property type="match status" value="1"/>
</dbReference>
<dbReference type="Pfam" id="PF13688">
    <property type="entry name" value="Reprolysin_5"/>
    <property type="match status" value="1"/>
</dbReference>
<dbReference type="InterPro" id="IPR024079">
    <property type="entry name" value="MetalloPept_cat_dom_sf"/>
</dbReference>
<dbReference type="Pfam" id="PF19408">
    <property type="entry name" value="PKD_6"/>
    <property type="match status" value="1"/>
</dbReference>